<evidence type="ECO:0000259" key="2">
    <source>
        <dbReference type="Pfam" id="PF07859"/>
    </source>
</evidence>
<dbReference type="EMBL" id="JBJUIK010000011">
    <property type="protein sequence ID" value="KAL3514119.1"/>
    <property type="molecule type" value="Genomic_DNA"/>
</dbReference>
<dbReference type="Pfam" id="PF07859">
    <property type="entry name" value="Abhydrolase_3"/>
    <property type="match status" value="1"/>
</dbReference>
<reference evidence="3 4" key="1">
    <citation type="submission" date="2024-11" db="EMBL/GenBank/DDBJ databases">
        <title>A near-complete genome assembly of Cinchona calisaya.</title>
        <authorList>
            <person name="Lian D.C."/>
            <person name="Zhao X.W."/>
            <person name="Wei L."/>
        </authorList>
    </citation>
    <scope>NUCLEOTIDE SEQUENCE [LARGE SCALE GENOMIC DNA]</scope>
    <source>
        <tissue evidence="3">Nenye</tissue>
    </source>
</reference>
<evidence type="ECO:0000313" key="4">
    <source>
        <dbReference type="Proteomes" id="UP001630127"/>
    </source>
</evidence>
<dbReference type="SUPFAM" id="SSF53474">
    <property type="entry name" value="alpha/beta-Hydrolases"/>
    <property type="match status" value="1"/>
</dbReference>
<name>A0ABD2Z5P4_9GENT</name>
<dbReference type="Gene3D" id="3.40.50.1820">
    <property type="entry name" value="alpha/beta hydrolase"/>
    <property type="match status" value="1"/>
</dbReference>
<evidence type="ECO:0000256" key="1">
    <source>
        <dbReference type="ARBA" id="ARBA00010515"/>
    </source>
</evidence>
<feature type="domain" description="Alpha/beta hydrolase fold-3" evidence="2">
    <location>
        <begin position="94"/>
        <end position="317"/>
    </location>
</feature>
<gene>
    <name evidence="3" type="ORF">ACH5RR_026836</name>
</gene>
<proteinExistence type="inferred from homology"/>
<comment type="caution">
    <text evidence="3">The sequence shown here is derived from an EMBL/GenBank/DDBJ whole genome shotgun (WGS) entry which is preliminary data.</text>
</comment>
<dbReference type="Proteomes" id="UP001630127">
    <property type="component" value="Unassembled WGS sequence"/>
</dbReference>
<dbReference type="PANTHER" id="PTHR23024:SF24">
    <property type="entry name" value="ALPHA_BETA HYDROLASE FOLD-3 DOMAIN-CONTAINING PROTEIN"/>
    <property type="match status" value="1"/>
</dbReference>
<dbReference type="PANTHER" id="PTHR23024">
    <property type="entry name" value="ARYLACETAMIDE DEACETYLASE"/>
    <property type="match status" value="1"/>
</dbReference>
<sequence>MDDKATKTKPDLPFKIRLLISASQLIGKLSVRSDGTINRRIFSFFDQKVKAPYTRVIDNVPVSASDILVDPSRDIWFRLFVPETNSSDDRLPLIVFFHGGGFAYCGPDSGTFDSLCCNLAAQIPAIIASVNYRLAPEHRFPCAYDDGYDALKYIEAQNYAILPAKTDLRKCFIAGDSAGGNLAHHVTHRASQNSHEFEKIKIIGLLAMQPFFGGEERTPSELRLTTVPFLNMKVTDRMWKNFLPEGADRNHEATNVFGGGANSEAEDTVPDAFPSSLVFVGGFDPLQDWQKRYCEGLRRCGKEVTLVEYPNGIHGFYTFPELPESALLVKEVREFIQKKI</sequence>
<protein>
    <recommendedName>
        <fullName evidence="2">Alpha/beta hydrolase fold-3 domain-containing protein</fullName>
    </recommendedName>
</protein>
<dbReference type="InterPro" id="IPR050466">
    <property type="entry name" value="Carboxylest/Gibb_receptor"/>
</dbReference>
<comment type="similarity">
    <text evidence="1">Belongs to the 'GDXG' lipolytic enzyme family.</text>
</comment>
<accession>A0ABD2Z5P4</accession>
<evidence type="ECO:0000313" key="3">
    <source>
        <dbReference type="EMBL" id="KAL3514119.1"/>
    </source>
</evidence>
<dbReference type="InterPro" id="IPR013094">
    <property type="entry name" value="AB_hydrolase_3"/>
</dbReference>
<dbReference type="InterPro" id="IPR029058">
    <property type="entry name" value="AB_hydrolase_fold"/>
</dbReference>
<organism evidence="3 4">
    <name type="scientific">Cinchona calisaya</name>
    <dbReference type="NCBI Taxonomy" id="153742"/>
    <lineage>
        <taxon>Eukaryota</taxon>
        <taxon>Viridiplantae</taxon>
        <taxon>Streptophyta</taxon>
        <taxon>Embryophyta</taxon>
        <taxon>Tracheophyta</taxon>
        <taxon>Spermatophyta</taxon>
        <taxon>Magnoliopsida</taxon>
        <taxon>eudicotyledons</taxon>
        <taxon>Gunneridae</taxon>
        <taxon>Pentapetalae</taxon>
        <taxon>asterids</taxon>
        <taxon>lamiids</taxon>
        <taxon>Gentianales</taxon>
        <taxon>Rubiaceae</taxon>
        <taxon>Cinchonoideae</taxon>
        <taxon>Cinchoneae</taxon>
        <taxon>Cinchona</taxon>
    </lineage>
</organism>
<keyword evidence="4" id="KW-1185">Reference proteome</keyword>
<dbReference type="AlphaFoldDB" id="A0ABD2Z5P4"/>